<dbReference type="GO" id="GO:0005737">
    <property type="term" value="C:cytoplasm"/>
    <property type="evidence" value="ECO:0007669"/>
    <property type="project" value="TreeGrafter"/>
</dbReference>
<dbReference type="PANTHER" id="PTHR16305:SF28">
    <property type="entry name" value="GUANYLATE CYCLASE DOMAIN-CONTAINING PROTEIN"/>
    <property type="match status" value="1"/>
</dbReference>
<evidence type="ECO:0000256" key="1">
    <source>
        <dbReference type="ARBA" id="ARBA00022741"/>
    </source>
</evidence>
<evidence type="ECO:0000313" key="4">
    <source>
        <dbReference type="EMBL" id="ORY31165.1"/>
    </source>
</evidence>
<evidence type="ECO:0000256" key="3">
    <source>
        <dbReference type="SAM" id="MobiDB-lite"/>
    </source>
</evidence>
<dbReference type="GO" id="GO:0005524">
    <property type="term" value="F:ATP binding"/>
    <property type="evidence" value="ECO:0007669"/>
    <property type="project" value="UniProtKB-KW"/>
</dbReference>
<name>A0A1Y2BAR6_9FUNG</name>
<keyword evidence="1" id="KW-0547">Nucleotide-binding</keyword>
<feature type="region of interest" description="Disordered" evidence="3">
    <location>
        <begin position="76"/>
        <end position="119"/>
    </location>
</feature>
<proteinExistence type="predicted"/>
<dbReference type="SUPFAM" id="SSF52540">
    <property type="entry name" value="P-loop containing nucleoside triphosphate hydrolases"/>
    <property type="match status" value="1"/>
</dbReference>
<reference evidence="4 5" key="1">
    <citation type="submission" date="2016-07" db="EMBL/GenBank/DDBJ databases">
        <title>Pervasive Adenine N6-methylation of Active Genes in Fungi.</title>
        <authorList>
            <consortium name="DOE Joint Genome Institute"/>
            <person name="Mondo S.J."/>
            <person name="Dannebaum R.O."/>
            <person name="Kuo R.C."/>
            <person name="Labutti K."/>
            <person name="Haridas S."/>
            <person name="Kuo A."/>
            <person name="Salamov A."/>
            <person name="Ahrendt S.R."/>
            <person name="Lipzen A."/>
            <person name="Sullivan W."/>
            <person name="Andreopoulos W.B."/>
            <person name="Clum A."/>
            <person name="Lindquist E."/>
            <person name="Daum C."/>
            <person name="Ramamoorthy G.K."/>
            <person name="Gryganskyi A."/>
            <person name="Culley D."/>
            <person name="Magnuson J.K."/>
            <person name="James T.Y."/>
            <person name="O'Malley M.A."/>
            <person name="Stajich J.E."/>
            <person name="Spatafora J.W."/>
            <person name="Visel A."/>
            <person name="Grigoriev I.V."/>
        </authorList>
    </citation>
    <scope>NUCLEOTIDE SEQUENCE [LARGE SCALE GENOMIC DNA]</scope>
    <source>
        <strain evidence="4 5">JEL800</strain>
    </source>
</reference>
<feature type="compositionally biased region" description="Polar residues" evidence="3">
    <location>
        <begin position="79"/>
        <end position="105"/>
    </location>
</feature>
<dbReference type="PANTHER" id="PTHR16305">
    <property type="entry name" value="TESTICULAR SOLUBLE ADENYLYL CYCLASE"/>
    <property type="match status" value="1"/>
</dbReference>
<feature type="region of interest" description="Disordered" evidence="3">
    <location>
        <begin position="209"/>
        <end position="250"/>
    </location>
</feature>
<feature type="compositionally biased region" description="Basic and acidic residues" evidence="3">
    <location>
        <begin position="109"/>
        <end position="118"/>
    </location>
</feature>
<dbReference type="Proteomes" id="UP000193642">
    <property type="component" value="Unassembled WGS sequence"/>
</dbReference>
<keyword evidence="2" id="KW-0067">ATP-binding</keyword>
<feature type="region of interest" description="Disordered" evidence="3">
    <location>
        <begin position="142"/>
        <end position="187"/>
    </location>
</feature>
<evidence type="ECO:0008006" key="6">
    <source>
        <dbReference type="Google" id="ProtNLM"/>
    </source>
</evidence>
<accession>A0A1Y2BAR6</accession>
<keyword evidence="5" id="KW-1185">Reference proteome</keyword>
<dbReference type="AlphaFoldDB" id="A0A1Y2BAR6"/>
<evidence type="ECO:0000256" key="2">
    <source>
        <dbReference type="ARBA" id="ARBA00022840"/>
    </source>
</evidence>
<gene>
    <name evidence="4" type="ORF">BCR33DRAFT_550507</name>
</gene>
<feature type="compositionally biased region" description="Polar residues" evidence="3">
    <location>
        <begin position="229"/>
        <end position="250"/>
    </location>
</feature>
<dbReference type="InterPro" id="IPR027417">
    <property type="entry name" value="P-loop_NTPase"/>
</dbReference>
<organism evidence="4 5">
    <name type="scientific">Rhizoclosmatium globosum</name>
    <dbReference type="NCBI Taxonomy" id="329046"/>
    <lineage>
        <taxon>Eukaryota</taxon>
        <taxon>Fungi</taxon>
        <taxon>Fungi incertae sedis</taxon>
        <taxon>Chytridiomycota</taxon>
        <taxon>Chytridiomycota incertae sedis</taxon>
        <taxon>Chytridiomycetes</taxon>
        <taxon>Chytridiales</taxon>
        <taxon>Chytriomycetaceae</taxon>
        <taxon>Rhizoclosmatium</taxon>
    </lineage>
</organism>
<feature type="compositionally biased region" description="Polar residues" evidence="3">
    <location>
        <begin position="170"/>
        <end position="185"/>
    </location>
</feature>
<sequence>MASWKSGYPESILLTGRSGVGKSALRNFCELQIINERNIFICTGQSLEHQQKAPLYIFGEILRELAHHIKHRINLKEVTPSTSKRGSKYSQSISGNSAMRSNRSSMLKPHGEGQDRRKSTALSILESAQSLSSHRGSFTFSGLFGPTTESPPAVPTPPSVASPSIPTSIRQSSNTRHLSMDNQNQNRRRSLVQDITNILMGRRSTVDNSRVSGVLPEAPPALPTRSKTESATKQSGDSFMKKSSSQLKSVDTSYSQSNSKLLIRNPNYLAPNTSGSILAKSNESYPLKSSKSSVIDHSMLGLYLQSMGEPQSSIELLKFIPGVLDASDNNTQMAADIIPRISGVVSNILDSLASFGIKIAFIFDDLQWCDSHSYDLLTSLMRKCPSIMFILSCRPAEEWSKMYLDRFFALSGLSKHKIPIAPFRYEAIDELIRYKFRNIMAHTDTVSNALVKDVLERSQGIALVTNIFVNMLLEESLLKVENGVLTYANEHSAIELPNEAMGAIVSQFDKLSVPMKIVLRLAAMCGQYFDTQELSQVIESSNLKQTLTTIDCDPIKLYNHIINSDKYRFIKRGDSPNTLAFTHYLIQQGILSTVIPSKREEMHEMLANYYESKLNDDKASDRKYYYTEVLIFHLMQIAGQYERKQTVILKAFVESATMFRSSEALEYYDLLLSIRKDGQGLTQLTQLQESKENRLLGQIYYELGDRQTAINHYYQSLANLGHIVPKSFFRKLLSTFHFTQTIKKFINSPTDQQQTISLQLLCTEFPVLAAALQRQNTSQTLTETLFSEVSTSISGIIRILAVNKTSLEYALFNTFAICLMGCDQTDWKLRYCLTYLLTSQTKLPLRFLHETLNESLAALSDILYTQVLDEYKVEQMTSPQTVMYSELVRCKAVLSRARGDWRVALDGFQDFEEIKVVIGLGTSEDAFWSRSKVVEMLTL</sequence>
<dbReference type="STRING" id="329046.A0A1Y2BAR6"/>
<comment type="caution">
    <text evidence="4">The sequence shown here is derived from an EMBL/GenBank/DDBJ whole genome shotgun (WGS) entry which is preliminary data.</text>
</comment>
<dbReference type="EMBL" id="MCGO01000079">
    <property type="protein sequence ID" value="ORY31165.1"/>
    <property type="molecule type" value="Genomic_DNA"/>
</dbReference>
<dbReference type="OrthoDB" id="2153999at2759"/>
<protein>
    <recommendedName>
        <fullName evidence="6">Orc1-like AAA ATPase domain-containing protein</fullName>
    </recommendedName>
</protein>
<evidence type="ECO:0000313" key="5">
    <source>
        <dbReference type="Proteomes" id="UP000193642"/>
    </source>
</evidence>
<dbReference type="GO" id="GO:0004016">
    <property type="term" value="F:adenylate cyclase activity"/>
    <property type="evidence" value="ECO:0007669"/>
    <property type="project" value="TreeGrafter"/>
</dbReference>